<evidence type="ECO:0000256" key="6">
    <source>
        <dbReference type="ARBA" id="ARBA00022692"/>
    </source>
</evidence>
<dbReference type="Gene3D" id="3.30.1360.100">
    <property type="entry name" value="General secretion pathway protein M, EpsM"/>
    <property type="match status" value="1"/>
</dbReference>
<feature type="transmembrane region" description="Helical" evidence="10">
    <location>
        <begin position="18"/>
        <end position="36"/>
    </location>
</feature>
<evidence type="ECO:0000256" key="10">
    <source>
        <dbReference type="SAM" id="Phobius"/>
    </source>
</evidence>
<evidence type="ECO:0000256" key="1">
    <source>
        <dbReference type="ARBA" id="ARBA00004377"/>
    </source>
</evidence>
<keyword evidence="8 10" id="KW-1133">Transmembrane helix</keyword>
<evidence type="ECO:0000256" key="9">
    <source>
        <dbReference type="ARBA" id="ARBA00023136"/>
    </source>
</evidence>
<dbReference type="SUPFAM" id="SSF103054">
    <property type="entry name" value="General secretion pathway protein M, EpsM"/>
    <property type="match status" value="1"/>
</dbReference>
<keyword evidence="9 10" id="KW-0472">Membrane</keyword>
<evidence type="ECO:0000256" key="3">
    <source>
        <dbReference type="ARBA" id="ARBA00022448"/>
    </source>
</evidence>
<keyword evidence="12" id="KW-1185">Reference proteome</keyword>
<dbReference type="InterPro" id="IPR023229">
    <property type="entry name" value="T2SS_M_periplasmic_sf"/>
</dbReference>
<accession>A0A975KAB7</accession>
<comment type="subcellular location">
    <subcellularLocation>
        <location evidence="1">Cell inner membrane</location>
        <topology evidence="1">Single-pass membrane protein</topology>
    </subcellularLocation>
</comment>
<evidence type="ECO:0000256" key="5">
    <source>
        <dbReference type="ARBA" id="ARBA00022519"/>
    </source>
</evidence>
<dbReference type="EMBL" id="CP073910">
    <property type="protein sequence ID" value="QUT07724.1"/>
    <property type="molecule type" value="Genomic_DNA"/>
</dbReference>
<organism evidence="11 12">
    <name type="scientific">Sphingobium phenoxybenzoativorans</name>
    <dbReference type="NCBI Taxonomy" id="1592790"/>
    <lineage>
        <taxon>Bacteria</taxon>
        <taxon>Pseudomonadati</taxon>
        <taxon>Pseudomonadota</taxon>
        <taxon>Alphaproteobacteria</taxon>
        <taxon>Sphingomonadales</taxon>
        <taxon>Sphingomonadaceae</taxon>
        <taxon>Sphingobium</taxon>
    </lineage>
</organism>
<evidence type="ECO:0000313" key="11">
    <source>
        <dbReference type="EMBL" id="QUT07724.1"/>
    </source>
</evidence>
<evidence type="ECO:0000256" key="8">
    <source>
        <dbReference type="ARBA" id="ARBA00022989"/>
    </source>
</evidence>
<evidence type="ECO:0000256" key="4">
    <source>
        <dbReference type="ARBA" id="ARBA00022475"/>
    </source>
</evidence>
<dbReference type="RefSeq" id="WP_212610711.1">
    <property type="nucleotide sequence ID" value="NZ_CP073910.1"/>
</dbReference>
<protein>
    <submittedName>
        <fullName evidence="11">Type II secretion system protein M</fullName>
    </submittedName>
</protein>
<evidence type="ECO:0000256" key="2">
    <source>
        <dbReference type="ARBA" id="ARBA00010637"/>
    </source>
</evidence>
<sequence length="160" mass="16718">MIANLAAWYKELSKREQVLVGIMAVLLAIVILWLGIARPVESGLKSAIERHGVALDRNAAVRVKVASLKALPRGAAARPATPIAQLVSQSAGEGGFTLERTQEQGPGRVDIAIASIRPKALFTWLANLEAQGVVVETFSAQPSGTAGAVSMQAVLKAAGQ</sequence>
<dbReference type="GO" id="GO:0005886">
    <property type="term" value="C:plasma membrane"/>
    <property type="evidence" value="ECO:0007669"/>
    <property type="project" value="UniProtKB-SubCell"/>
</dbReference>
<evidence type="ECO:0000313" key="12">
    <source>
        <dbReference type="Proteomes" id="UP000681425"/>
    </source>
</evidence>
<dbReference type="Proteomes" id="UP000681425">
    <property type="component" value="Chromosome"/>
</dbReference>
<name>A0A975KAB7_9SPHN</name>
<keyword evidence="5" id="KW-0997">Cell inner membrane</keyword>
<gene>
    <name evidence="11" type="ORF">KFK14_10250</name>
</gene>
<reference evidence="11" key="1">
    <citation type="submission" date="2021-04" db="EMBL/GenBank/DDBJ databases">
        <title>Isolation of p-tert-butylphenol degrading bacteria Sphingobium phenoxybenzoativorans Tas13 from active sludge.</title>
        <authorList>
            <person name="Li Y."/>
        </authorList>
    </citation>
    <scope>NUCLEOTIDE SEQUENCE</scope>
    <source>
        <strain evidence="11">Tas13</strain>
    </source>
</reference>
<keyword evidence="7" id="KW-0653">Protein transport</keyword>
<dbReference type="Pfam" id="PF04612">
    <property type="entry name" value="T2SSM"/>
    <property type="match status" value="1"/>
</dbReference>
<comment type="similarity">
    <text evidence="2">Belongs to the GSP M family.</text>
</comment>
<keyword evidence="6 10" id="KW-0812">Transmembrane</keyword>
<keyword evidence="4" id="KW-1003">Cell membrane</keyword>
<evidence type="ECO:0000256" key="7">
    <source>
        <dbReference type="ARBA" id="ARBA00022927"/>
    </source>
</evidence>
<dbReference type="GO" id="GO:0015627">
    <property type="term" value="C:type II protein secretion system complex"/>
    <property type="evidence" value="ECO:0007669"/>
    <property type="project" value="InterPro"/>
</dbReference>
<dbReference type="AlphaFoldDB" id="A0A975KAB7"/>
<dbReference type="KEGG" id="spph:KFK14_10250"/>
<dbReference type="InterPro" id="IPR007690">
    <property type="entry name" value="T2SS_GspM"/>
</dbReference>
<dbReference type="GO" id="GO:0015628">
    <property type="term" value="P:protein secretion by the type II secretion system"/>
    <property type="evidence" value="ECO:0007669"/>
    <property type="project" value="InterPro"/>
</dbReference>
<proteinExistence type="inferred from homology"/>
<keyword evidence="3" id="KW-0813">Transport</keyword>